<dbReference type="InterPro" id="IPR036696">
    <property type="entry name" value="YdfO-like_sf"/>
</dbReference>
<reference evidence="1 2" key="1">
    <citation type="submission" date="2019-02" db="EMBL/GenBank/DDBJ databases">
        <title>Deep-cultivation of Planctomycetes and their phenomic and genomic characterization uncovers novel biology.</title>
        <authorList>
            <person name="Wiegand S."/>
            <person name="Jogler M."/>
            <person name="Boedeker C."/>
            <person name="Pinto D."/>
            <person name="Vollmers J."/>
            <person name="Rivas-Marin E."/>
            <person name="Kohn T."/>
            <person name="Peeters S.H."/>
            <person name="Heuer A."/>
            <person name="Rast P."/>
            <person name="Oberbeckmann S."/>
            <person name="Bunk B."/>
            <person name="Jeske O."/>
            <person name="Meyerdierks A."/>
            <person name="Storesund J.E."/>
            <person name="Kallscheuer N."/>
            <person name="Luecker S."/>
            <person name="Lage O.M."/>
            <person name="Pohl T."/>
            <person name="Merkel B.J."/>
            <person name="Hornburger P."/>
            <person name="Mueller R.-W."/>
            <person name="Bruemmer F."/>
            <person name="Labrenz M."/>
            <person name="Spormann A.M."/>
            <person name="Op den Camp H."/>
            <person name="Overmann J."/>
            <person name="Amann R."/>
            <person name="Jetten M.S.M."/>
            <person name="Mascher T."/>
            <person name="Medema M.H."/>
            <person name="Devos D.P."/>
            <person name="Kaster A.-K."/>
            <person name="Ovreas L."/>
            <person name="Rohde M."/>
            <person name="Galperin M.Y."/>
            <person name="Jogler C."/>
        </authorList>
    </citation>
    <scope>NUCLEOTIDE SEQUENCE [LARGE SCALE GENOMIC DNA]</scope>
    <source>
        <strain evidence="1 2">Pan44</strain>
    </source>
</reference>
<evidence type="ECO:0000313" key="2">
    <source>
        <dbReference type="Proteomes" id="UP000315700"/>
    </source>
</evidence>
<dbReference type="OrthoDB" id="5954591at2"/>
<dbReference type="EMBL" id="CP036271">
    <property type="protein sequence ID" value="QDT52008.1"/>
    <property type="molecule type" value="Genomic_DNA"/>
</dbReference>
<proteinExistence type="predicted"/>
<gene>
    <name evidence="1" type="ORF">Pan44_00150</name>
</gene>
<protein>
    <recommendedName>
        <fullName evidence="3">DUF1398 domain-containing protein</fullName>
    </recommendedName>
</protein>
<evidence type="ECO:0008006" key="3">
    <source>
        <dbReference type="Google" id="ProtNLM"/>
    </source>
</evidence>
<dbReference type="Gene3D" id="3.30.1810.10">
    <property type="entry name" value="YdfO-like"/>
    <property type="match status" value="1"/>
</dbReference>
<name>A0A517S7A5_9PLAN</name>
<dbReference type="InParanoid" id="A0A517S7A5"/>
<dbReference type="SUPFAM" id="SSF160419">
    <property type="entry name" value="YdfO-like"/>
    <property type="match status" value="1"/>
</dbReference>
<dbReference type="Proteomes" id="UP000315700">
    <property type="component" value="Chromosome"/>
</dbReference>
<organism evidence="1 2">
    <name type="scientific">Caulifigura coniformis</name>
    <dbReference type="NCBI Taxonomy" id="2527983"/>
    <lineage>
        <taxon>Bacteria</taxon>
        <taxon>Pseudomonadati</taxon>
        <taxon>Planctomycetota</taxon>
        <taxon>Planctomycetia</taxon>
        <taxon>Planctomycetales</taxon>
        <taxon>Planctomycetaceae</taxon>
        <taxon>Caulifigura</taxon>
    </lineage>
</organism>
<dbReference type="RefSeq" id="WP_145025908.1">
    <property type="nucleotide sequence ID" value="NZ_CP036271.1"/>
</dbReference>
<evidence type="ECO:0000313" key="1">
    <source>
        <dbReference type="EMBL" id="QDT52008.1"/>
    </source>
</evidence>
<dbReference type="KEGG" id="ccos:Pan44_00150"/>
<accession>A0A517S7A5</accession>
<dbReference type="InterPro" id="IPR009833">
    <property type="entry name" value="DUF1398"/>
</dbReference>
<keyword evidence="2" id="KW-1185">Reference proteome</keyword>
<dbReference type="Pfam" id="PF07166">
    <property type="entry name" value="DUF1398"/>
    <property type="match status" value="1"/>
</dbReference>
<sequence>MNDASSSLRQRLQEILSSAGGFPDLVARLAALGVERYHTDYSRQETTYYLPDGQSVVISQPHPPLPIGQTFSAIEVEKSVRRSQRQEHTYADFLRETMQAGCVGYFAQITGRRVLYFGRNGEVHQELMPAAS</sequence>
<dbReference type="AlphaFoldDB" id="A0A517S7A5"/>